<dbReference type="SUPFAM" id="SSF47384">
    <property type="entry name" value="Homodimeric domain of signal transducing histidine kinase"/>
    <property type="match status" value="1"/>
</dbReference>
<dbReference type="CDD" id="cd00082">
    <property type="entry name" value="HisKA"/>
    <property type="match status" value="1"/>
</dbReference>
<dbReference type="InterPro" id="IPR003594">
    <property type="entry name" value="HATPase_dom"/>
</dbReference>
<feature type="domain" description="PAS" evidence="10">
    <location>
        <begin position="541"/>
        <end position="614"/>
    </location>
</feature>
<dbReference type="InterPro" id="IPR036890">
    <property type="entry name" value="HATPase_C_sf"/>
</dbReference>
<dbReference type="InterPro" id="IPR013656">
    <property type="entry name" value="PAS_4"/>
</dbReference>
<dbReference type="PROSITE" id="PS50110">
    <property type="entry name" value="RESPONSE_REGULATORY"/>
    <property type="match status" value="1"/>
</dbReference>
<dbReference type="AlphaFoldDB" id="J0RX37"/>
<dbReference type="GO" id="GO:0005524">
    <property type="term" value="F:ATP binding"/>
    <property type="evidence" value="ECO:0007669"/>
    <property type="project" value="UniProtKB-KW"/>
</dbReference>
<evidence type="ECO:0000256" key="5">
    <source>
        <dbReference type="ARBA" id="ARBA00022840"/>
    </source>
</evidence>
<evidence type="ECO:0000313" key="13">
    <source>
        <dbReference type="Proteomes" id="UP000005095"/>
    </source>
</evidence>
<dbReference type="InterPro" id="IPR036097">
    <property type="entry name" value="HisK_dim/P_sf"/>
</dbReference>
<dbReference type="Proteomes" id="UP000005095">
    <property type="component" value="Chromosome"/>
</dbReference>
<dbReference type="SMART" id="SM00086">
    <property type="entry name" value="PAC"/>
    <property type="match status" value="2"/>
</dbReference>
<dbReference type="InterPro" id="IPR000014">
    <property type="entry name" value="PAS"/>
</dbReference>
<dbReference type="CDD" id="cd00156">
    <property type="entry name" value="REC"/>
    <property type="match status" value="1"/>
</dbReference>
<proteinExistence type="predicted"/>
<feature type="domain" description="PAC" evidence="11">
    <location>
        <begin position="619"/>
        <end position="671"/>
    </location>
</feature>
<evidence type="ECO:0000259" key="8">
    <source>
        <dbReference type="PROSITE" id="PS50109"/>
    </source>
</evidence>
<dbReference type="HOGENOM" id="CLU_000445_89_20_2"/>
<evidence type="ECO:0000313" key="12">
    <source>
        <dbReference type="EMBL" id="EJG06091.1"/>
    </source>
</evidence>
<dbReference type="InterPro" id="IPR001789">
    <property type="entry name" value="Sig_transdc_resp-reg_receiver"/>
</dbReference>
<evidence type="ECO:0000256" key="6">
    <source>
        <dbReference type="ARBA" id="ARBA00023012"/>
    </source>
</evidence>
<evidence type="ECO:0000256" key="3">
    <source>
        <dbReference type="ARBA" id="ARBA00022741"/>
    </source>
</evidence>
<dbReference type="Pfam" id="PF00072">
    <property type="entry name" value="Response_reg"/>
    <property type="match status" value="1"/>
</dbReference>
<name>J0RX37_9EURY</name>
<dbReference type="InterPro" id="IPR035965">
    <property type="entry name" value="PAS-like_dom_sf"/>
</dbReference>
<dbReference type="InterPro" id="IPR005467">
    <property type="entry name" value="His_kinase_dom"/>
</dbReference>
<dbReference type="Gene3D" id="1.10.287.130">
    <property type="match status" value="1"/>
</dbReference>
<keyword evidence="2" id="KW-0808">Transferase</keyword>
<dbReference type="Pfam" id="PF08448">
    <property type="entry name" value="PAS_4"/>
    <property type="match status" value="1"/>
</dbReference>
<dbReference type="InterPro" id="IPR004358">
    <property type="entry name" value="Sig_transdc_His_kin-like_C"/>
</dbReference>
<feature type="modified residue" description="4-aspartylphosphate" evidence="7">
    <location>
        <position position="974"/>
    </location>
</feature>
<dbReference type="Pfam" id="PF08447">
    <property type="entry name" value="PAS_3"/>
    <property type="match status" value="1"/>
</dbReference>
<evidence type="ECO:0000256" key="7">
    <source>
        <dbReference type="PROSITE-ProRule" id="PRU00169"/>
    </source>
</evidence>
<dbReference type="PRINTS" id="PR00344">
    <property type="entry name" value="BCTRLSENSOR"/>
</dbReference>
<dbReference type="SMART" id="SM00387">
    <property type="entry name" value="HATPase_c"/>
    <property type="match status" value="1"/>
</dbReference>
<dbReference type="SUPFAM" id="SSF52172">
    <property type="entry name" value="CheY-like"/>
    <property type="match status" value="1"/>
</dbReference>
<dbReference type="InterPro" id="IPR013655">
    <property type="entry name" value="PAS_fold_3"/>
</dbReference>
<dbReference type="STRING" id="28892.Metli_0113"/>
<gene>
    <name evidence="12" type="ORF">Metli_0113</name>
</gene>
<keyword evidence="3" id="KW-0547">Nucleotide-binding</keyword>
<dbReference type="RefSeq" id="WP_004037091.1">
    <property type="nucleotide sequence ID" value="NZ_CM001555.1"/>
</dbReference>
<evidence type="ECO:0000259" key="11">
    <source>
        <dbReference type="PROSITE" id="PS50113"/>
    </source>
</evidence>
<feature type="domain" description="PAC" evidence="11">
    <location>
        <begin position="449"/>
        <end position="501"/>
    </location>
</feature>
<dbReference type="InterPro" id="IPR011006">
    <property type="entry name" value="CheY-like_superfamily"/>
</dbReference>
<evidence type="ECO:0000256" key="1">
    <source>
        <dbReference type="ARBA" id="ARBA00022553"/>
    </source>
</evidence>
<dbReference type="InterPro" id="IPR001610">
    <property type="entry name" value="PAC"/>
</dbReference>
<dbReference type="PROSITE" id="PS50109">
    <property type="entry name" value="HIS_KIN"/>
    <property type="match status" value="1"/>
</dbReference>
<dbReference type="Pfam" id="PF02518">
    <property type="entry name" value="HATPase_c"/>
    <property type="match status" value="1"/>
</dbReference>
<evidence type="ECO:0000256" key="2">
    <source>
        <dbReference type="ARBA" id="ARBA00022679"/>
    </source>
</evidence>
<dbReference type="Gene3D" id="3.30.565.10">
    <property type="entry name" value="Histidine kinase-like ATPase, C-terminal domain"/>
    <property type="match status" value="1"/>
</dbReference>
<dbReference type="PANTHER" id="PTHR43065:SF46">
    <property type="entry name" value="C4-DICARBOXYLATE TRANSPORT SENSOR PROTEIN DCTB"/>
    <property type="match status" value="1"/>
</dbReference>
<dbReference type="Gene3D" id="3.40.50.2300">
    <property type="match status" value="3"/>
</dbReference>
<reference evidence="12 13" key="1">
    <citation type="submission" date="2011-08" db="EMBL/GenBank/DDBJ databases">
        <title>The complete genome of Methanofollis liminatans DSM 4140.</title>
        <authorList>
            <consortium name="US DOE Joint Genome Institute (JGI-PGF)"/>
            <person name="Lucas S."/>
            <person name="Han J."/>
            <person name="Lapidus A."/>
            <person name="Bruce D."/>
            <person name="Goodwin L."/>
            <person name="Pitluck S."/>
            <person name="Peters L."/>
            <person name="Kyrpides N."/>
            <person name="Mavromatis K."/>
            <person name="Ivanova N."/>
            <person name="Mikhailova N."/>
            <person name="Lu M."/>
            <person name="Detter J.C."/>
            <person name="Tapia R."/>
            <person name="Han C."/>
            <person name="Land M."/>
            <person name="Hauser L."/>
            <person name="Markowitz V."/>
            <person name="Cheng J.-F."/>
            <person name="Hugenholtz P."/>
            <person name="Woyke T."/>
            <person name="Wu D."/>
            <person name="Spring S."/>
            <person name="Schuler E."/>
            <person name="Brambilla E."/>
            <person name="Klenk H.-P."/>
            <person name="Eisen J.A."/>
        </authorList>
    </citation>
    <scope>NUCLEOTIDE SEQUENCE [LARGE SCALE GENOMIC DNA]</scope>
    <source>
        <strain evidence="12 13">DSM 4140</strain>
    </source>
</reference>
<evidence type="ECO:0000259" key="10">
    <source>
        <dbReference type="PROSITE" id="PS50112"/>
    </source>
</evidence>
<dbReference type="OrthoDB" id="115915at2157"/>
<keyword evidence="4 12" id="KW-0418">Kinase</keyword>
<dbReference type="SMART" id="SM00448">
    <property type="entry name" value="REC"/>
    <property type="match status" value="1"/>
</dbReference>
<dbReference type="NCBIfam" id="TIGR00229">
    <property type="entry name" value="sensory_box"/>
    <property type="match status" value="2"/>
</dbReference>
<dbReference type="GO" id="GO:0000155">
    <property type="term" value="F:phosphorelay sensor kinase activity"/>
    <property type="evidence" value="ECO:0007669"/>
    <property type="project" value="InterPro"/>
</dbReference>
<dbReference type="EMBL" id="CM001555">
    <property type="protein sequence ID" value="EJG06091.1"/>
    <property type="molecule type" value="Genomic_DNA"/>
</dbReference>
<keyword evidence="1 7" id="KW-0597">Phosphoprotein</keyword>
<feature type="domain" description="PAS" evidence="10">
    <location>
        <begin position="373"/>
        <end position="445"/>
    </location>
</feature>
<accession>J0RX37</accession>
<evidence type="ECO:0000259" key="9">
    <source>
        <dbReference type="PROSITE" id="PS50110"/>
    </source>
</evidence>
<dbReference type="PANTHER" id="PTHR43065">
    <property type="entry name" value="SENSOR HISTIDINE KINASE"/>
    <property type="match status" value="1"/>
</dbReference>
<protein>
    <submittedName>
        <fullName evidence="12">PAS/PAC sensor hybrid histidine kinase</fullName>
    </submittedName>
</protein>
<dbReference type="CDD" id="cd00130">
    <property type="entry name" value="PAS"/>
    <property type="match status" value="2"/>
</dbReference>
<organism evidence="12 13">
    <name type="scientific">Methanofollis liminatans DSM 4140</name>
    <dbReference type="NCBI Taxonomy" id="28892"/>
    <lineage>
        <taxon>Archaea</taxon>
        <taxon>Methanobacteriati</taxon>
        <taxon>Methanobacteriota</taxon>
        <taxon>Stenosarchaea group</taxon>
        <taxon>Methanomicrobia</taxon>
        <taxon>Methanomicrobiales</taxon>
        <taxon>Methanomicrobiaceae</taxon>
        <taxon>Methanofollis</taxon>
    </lineage>
</organism>
<feature type="domain" description="Histidine kinase" evidence="8">
    <location>
        <begin position="684"/>
        <end position="899"/>
    </location>
</feature>
<dbReference type="PROSITE" id="PS50113">
    <property type="entry name" value="PAC"/>
    <property type="match status" value="2"/>
</dbReference>
<dbReference type="Gene3D" id="3.30.450.20">
    <property type="entry name" value="PAS domain"/>
    <property type="match status" value="2"/>
</dbReference>
<feature type="domain" description="Response regulatory" evidence="9">
    <location>
        <begin position="920"/>
        <end position="1040"/>
    </location>
</feature>
<keyword evidence="13" id="KW-1185">Reference proteome</keyword>
<dbReference type="InterPro" id="IPR000700">
    <property type="entry name" value="PAS-assoc_C"/>
</dbReference>
<evidence type="ECO:0000256" key="4">
    <source>
        <dbReference type="ARBA" id="ARBA00022777"/>
    </source>
</evidence>
<keyword evidence="5" id="KW-0067">ATP-binding</keyword>
<sequence length="1044" mass="114893">MFVAALLLLSLVLSASAAGPDDTRSVMLLLSYNQGFAWTDDVVDGVVSVIPSDADTDLRIEYMDAKRASGDEYFERLFRIYQTKYRTDTPDVIIAEEEDAYLFLKKYRDELFPDTPVVVVGLNWREDRQAPELHHATGVMEDYEMARTIDLALALHPETGHLVVINDNISTAGKENDLILQTVLPAYRERLEVIMLSGLAAEDLYLALERLPADSVVLLLTYNQDAEGRIFTYDEMVERITRMTDAPVYGIWDFYLGKGIVGGYMTRGFEQGAAAGEIAEAILNGTPAAAIAPVVARPQAAIFDYRQLEEHGIPASALPEGSVVINRPETSIEVPIQTVYLSVVAATLLTALLAGLVLTNRRLKGAQTRLKTSEERLSAALAATNDGVWEWDLTDNRAYFSPSYYRMLGYEPGAFPASYASWEALLHPDDRDRVRSEISAAISTKNTDFQVEFRMLTREGTWKWVLGRGRVAAWDGDTPLRMVGTHVDFTGHKRVEIEREVSRKTLEEQVAKRTADLDRAVKNLSDEVRDRKAAESRLADGKERLAVTLRSIGDGVIATDTDGRIEMMNRAAEEITGWAIEEARGKHLASVLRIVDELSRKPRDDLVAQVMRENAIIELPRETVLIQKDGGERVVADSAAPIRDAESRIIGVVIVFRDVTAARQADEERTRAQKLESIGLLAGGIAHDFNNFLMGILGNIQFAAEGMEESDIRLKYLKDAEAALFRARDLTAQLLTFARGGAPVRRARHLGEMIRETATFTLRGSRSRPSFDIPEDLLPVNVDLGQIAQVIGNLVLNAAQAMEGGGIVTLSARNVDLGEETPVLKPGKYVRIEVGDTGNGIPPAVLPKIFDPYFTTKAGGRGLGLPSCLSIIQKHDGWIDVRSEVGAGTTFSVYLPAAEEKPVPDEHGEAGPEETACPGRVLIMDDEEAIRAVMKAMLTRKGFSVDTAEDGAATLERYRNAMEGGEPYDAVVLDMTIPGGMGGKETMERLREIDPAVQAIVSSGYSQDPVMASYADYGFLAALPKPYRIQDLVDALNEICRNNR</sequence>
<keyword evidence="6" id="KW-0902">Two-component regulatory system</keyword>
<dbReference type="SUPFAM" id="SSF55785">
    <property type="entry name" value="PYP-like sensor domain (PAS domain)"/>
    <property type="match status" value="2"/>
</dbReference>
<dbReference type="SMART" id="SM00091">
    <property type="entry name" value="PAS"/>
    <property type="match status" value="2"/>
</dbReference>
<dbReference type="InterPro" id="IPR003661">
    <property type="entry name" value="HisK_dim/P_dom"/>
</dbReference>
<dbReference type="PROSITE" id="PS50112">
    <property type="entry name" value="PAS"/>
    <property type="match status" value="2"/>
</dbReference>
<dbReference type="SMART" id="SM00388">
    <property type="entry name" value="HisKA"/>
    <property type="match status" value="1"/>
</dbReference>
<dbReference type="SUPFAM" id="SSF55874">
    <property type="entry name" value="ATPase domain of HSP90 chaperone/DNA topoisomerase II/histidine kinase"/>
    <property type="match status" value="1"/>
</dbReference>